<dbReference type="EMBL" id="UGRY01000006">
    <property type="protein sequence ID" value="SUD48902.1"/>
    <property type="molecule type" value="Genomic_DNA"/>
</dbReference>
<dbReference type="InterPro" id="IPR041458">
    <property type="entry name" value="Rv3651-like_N"/>
</dbReference>
<protein>
    <recommendedName>
        <fullName evidence="1">Rv3651-like N-terminal domain-containing protein</fullName>
    </recommendedName>
</protein>
<feature type="domain" description="Rv3651-like N-terminal" evidence="1">
    <location>
        <begin position="5"/>
        <end position="98"/>
    </location>
</feature>
<dbReference type="OrthoDB" id="4745618at2"/>
<keyword evidence="3" id="KW-1185">Reference proteome</keyword>
<evidence type="ECO:0000259" key="1">
    <source>
        <dbReference type="Pfam" id="PF18007"/>
    </source>
</evidence>
<proteinExistence type="predicted"/>
<organism evidence="2 3">
    <name type="scientific">Nocardia otitidiscaviarum</name>
    <dbReference type="NCBI Taxonomy" id="1823"/>
    <lineage>
        <taxon>Bacteria</taxon>
        <taxon>Bacillati</taxon>
        <taxon>Actinomycetota</taxon>
        <taxon>Actinomycetes</taxon>
        <taxon>Mycobacteriales</taxon>
        <taxon>Nocardiaceae</taxon>
        <taxon>Nocardia</taxon>
    </lineage>
</organism>
<accession>A0A379JJZ1</accession>
<evidence type="ECO:0000313" key="3">
    <source>
        <dbReference type="Proteomes" id="UP000255467"/>
    </source>
</evidence>
<dbReference type="Pfam" id="PF18007">
    <property type="entry name" value="Rv3651-like_N"/>
    <property type="match status" value="1"/>
</dbReference>
<name>A0A379JJZ1_9NOCA</name>
<dbReference type="AlphaFoldDB" id="A0A379JJZ1"/>
<reference evidence="2 3" key="1">
    <citation type="submission" date="2018-06" db="EMBL/GenBank/DDBJ databases">
        <authorList>
            <consortium name="Pathogen Informatics"/>
            <person name="Doyle S."/>
        </authorList>
    </citation>
    <scope>NUCLEOTIDE SEQUENCE [LARGE SCALE GENOMIC DNA]</scope>
    <source>
        <strain evidence="2 3">NCTC1934</strain>
    </source>
</reference>
<dbReference type="RefSeq" id="WP_051038025.1">
    <property type="nucleotide sequence ID" value="NZ_UGRY01000006.1"/>
</dbReference>
<gene>
    <name evidence="2" type="ORF">NCTC1934_06246</name>
</gene>
<dbReference type="STRING" id="1406858.GCA_000710895_00818"/>
<sequence length="284" mass="29957">MGDGEWLVIETLSDAPTVVAAGSRARKWRPLSNVFRGSSLAMVHKLVGVVVDNLKDSQTLVDLTPGTRLAYARPILGPGRQVHAVMVWLGSRDENPPPPPGALGWTWDVTDPGRPRAVPHPGTAAFYGFPDASEPSITEVLSTLIGLPEIAEALAAIDTAAADATGTGEWLIRRPDGRIMKVRYAFRGAHREGRLLLHGISQELPDQPPTPAELLSADVLAAVAADARPALVHTASGRVRAWLTAPPDFLPAAVVRGEASAPAGPSTRLPGLPESTALRVISPP</sequence>
<evidence type="ECO:0000313" key="2">
    <source>
        <dbReference type="EMBL" id="SUD48902.1"/>
    </source>
</evidence>
<dbReference type="Proteomes" id="UP000255467">
    <property type="component" value="Unassembled WGS sequence"/>
</dbReference>